<dbReference type="PANTHER" id="PTHR43081">
    <property type="entry name" value="ADENYLATE CYCLASE, TERMINAL-DIFFERENTIATION SPECIFIC-RELATED"/>
    <property type="match status" value="1"/>
</dbReference>
<dbReference type="Gene3D" id="3.30.70.1230">
    <property type="entry name" value="Nucleotide cyclase"/>
    <property type="match status" value="1"/>
</dbReference>
<dbReference type="Gene3D" id="3.40.50.1820">
    <property type="entry name" value="alpha/beta hydrolase"/>
    <property type="match status" value="1"/>
</dbReference>
<comment type="caution">
    <text evidence="3">The sequence shown here is derived from an EMBL/GenBank/DDBJ whole genome shotgun (WGS) entry which is preliminary data.</text>
</comment>
<dbReference type="Proteomes" id="UP001629744">
    <property type="component" value="Unassembled WGS sequence"/>
</dbReference>
<dbReference type="InterPro" id="IPR004142">
    <property type="entry name" value="NDRG"/>
</dbReference>
<dbReference type="SMART" id="SM00044">
    <property type="entry name" value="CYCc"/>
    <property type="match status" value="1"/>
</dbReference>
<comment type="similarity">
    <text evidence="1">Belongs to the adenylyl cyclase class-3 family.</text>
</comment>
<dbReference type="PROSITE" id="PS50125">
    <property type="entry name" value="GUANYLATE_CYCLASE_2"/>
    <property type="match status" value="1"/>
</dbReference>
<name>A0ABW9FW62_9NOCA</name>
<dbReference type="InterPro" id="IPR050697">
    <property type="entry name" value="Adenylyl/Guanylyl_Cyclase_3/4"/>
</dbReference>
<accession>A0ABW9FW62</accession>
<dbReference type="InterPro" id="IPR029058">
    <property type="entry name" value="AB_hydrolase_fold"/>
</dbReference>
<dbReference type="CDD" id="cd07302">
    <property type="entry name" value="CHD"/>
    <property type="match status" value="1"/>
</dbReference>
<protein>
    <submittedName>
        <fullName evidence="3">Adenylate/guanylate cyclase domain-containing protein</fullName>
    </submittedName>
</protein>
<dbReference type="RefSeq" id="WP_348605481.1">
    <property type="nucleotide sequence ID" value="NZ_CP157276.1"/>
</dbReference>
<evidence type="ECO:0000256" key="1">
    <source>
        <dbReference type="ARBA" id="ARBA00005381"/>
    </source>
</evidence>
<evidence type="ECO:0000313" key="4">
    <source>
        <dbReference type="Proteomes" id="UP001629744"/>
    </source>
</evidence>
<gene>
    <name evidence="3" type="ORF">ABEU19_003007</name>
</gene>
<feature type="domain" description="Guanylate cyclase" evidence="2">
    <location>
        <begin position="290"/>
        <end position="397"/>
    </location>
</feature>
<proteinExistence type="inferred from homology"/>
<sequence length="499" mass="54079">MDPPVTRYVQRAGRALAFQVVGADGHDVVWFMEINLHLDLMWTDPHIHYVLSRGSTYSRTAYFQCRGLGMSDPVDHIPTIEEQADDIVAVMDELGMASATMGGVASTCAALSLVAARTPERVAGLVLVQPFAEALVAAGVPHGWTAQSQKRFVDGWRTAFDAWGSGMSLAMWDPALDSPRNRRIMAMMERCSATPATARAYLERSLRSDYSSMLPAIQAPARVLLVPSGPVPENVARYVADQIPRGTFEWLPETLRGSSLGESLIPAFDELELVATGADRPVEADEFLATVLFTDLVGSTELLARIGDFAYRDLRAAHERQVRELVEAAGGRVVNVVGDGTFSVFDGPITAVRCADRIRSAVSALGLRVRCGVHSGVVEHDGSDLTGMTVHIGARMCGIARPGEVLVSRSVRDLGHDSGLGFVGRGVHTLRGVPGRWQLFGVGNADPDESDKPWPCDGPPAPNLLDRMFLRVVRATPRLARTVVRLSDRGGRWHRPESG</sequence>
<evidence type="ECO:0000313" key="3">
    <source>
        <dbReference type="EMBL" id="MFM1729497.1"/>
    </source>
</evidence>
<keyword evidence="4" id="KW-1185">Reference proteome</keyword>
<dbReference type="SUPFAM" id="SSF55073">
    <property type="entry name" value="Nucleotide cyclase"/>
    <property type="match status" value="1"/>
</dbReference>
<reference evidence="3 4" key="1">
    <citation type="submission" date="2023-11" db="EMBL/GenBank/DDBJ databases">
        <authorList>
            <person name="Val-Calvo J."/>
            <person name="Scortti M."/>
            <person name="Vazquez-Boland J."/>
        </authorList>
    </citation>
    <scope>NUCLEOTIDE SEQUENCE [LARGE SCALE GENOMIC DNA]</scope>
    <source>
        <strain evidence="3 4">DSM 46662</strain>
    </source>
</reference>
<dbReference type="InterPro" id="IPR029787">
    <property type="entry name" value="Nucleotide_cyclase"/>
</dbReference>
<dbReference type="InterPro" id="IPR001054">
    <property type="entry name" value="A/G_cyclase"/>
</dbReference>
<dbReference type="PANTHER" id="PTHR43081:SF19">
    <property type="entry name" value="PH-SENSITIVE ADENYLATE CYCLASE RV1264"/>
    <property type="match status" value="1"/>
</dbReference>
<dbReference type="EMBL" id="JBDLNU010000003">
    <property type="protein sequence ID" value="MFM1729497.1"/>
    <property type="molecule type" value="Genomic_DNA"/>
</dbReference>
<dbReference type="SUPFAM" id="SSF53474">
    <property type="entry name" value="alpha/beta-Hydrolases"/>
    <property type="match status" value="1"/>
</dbReference>
<evidence type="ECO:0000259" key="2">
    <source>
        <dbReference type="PROSITE" id="PS50125"/>
    </source>
</evidence>
<dbReference type="Pfam" id="PF03096">
    <property type="entry name" value="Ndr"/>
    <property type="match status" value="1"/>
</dbReference>
<organism evidence="3 4">
    <name type="scientific">Prescottella soli</name>
    <dbReference type="NCBI Taxonomy" id="1543852"/>
    <lineage>
        <taxon>Bacteria</taxon>
        <taxon>Bacillati</taxon>
        <taxon>Actinomycetota</taxon>
        <taxon>Actinomycetes</taxon>
        <taxon>Mycobacteriales</taxon>
        <taxon>Nocardiaceae</taxon>
        <taxon>Prescottella</taxon>
    </lineage>
</organism>
<dbReference type="Pfam" id="PF00211">
    <property type="entry name" value="Guanylate_cyc"/>
    <property type="match status" value="1"/>
</dbReference>